<evidence type="ECO:0000313" key="15">
    <source>
        <dbReference type="EMBL" id="AOW06540.1"/>
    </source>
</evidence>
<keyword evidence="11 14" id="KW-0472">Membrane</keyword>
<dbReference type="EMBL" id="KZ857324">
    <property type="protein sequence ID" value="RDW29193.1"/>
    <property type="molecule type" value="Genomic_DNA"/>
</dbReference>
<dbReference type="PANTHER" id="PTHR13269">
    <property type="entry name" value="NUCLEOPORIN NDC1"/>
    <property type="match status" value="1"/>
</dbReference>
<sequence>MVSVSRMMPVPSARSEPIPYHSLMTLVMKYRFGNMYRLLFTLCYLIGIVIEVLRRVLASSDDSSWWWCLLPLRASWLLLGLLPVVIMRKADLHIRELPYLSLAAEICDRIFSTTFVVTFAAYMLSASMFFGYYTKAMSTENSAFTTRATPLTQPMLNENALYLMVFPIALSLAQSVLHIAKDIDKLIVQPVTEEPARPMERLKHQMTDIVKNAGTLSAGFSLVVYPIMFYPSFRTKIWNITMSLSGYWYGLNKAQTPEVYPGLRFSLVMDTFIASAILLLLWNLVNTTFSIYMSLGPLRKGEGISESSPDRNGTLVSGLRDSKHVYPQSVAFQELLYVALFSPQGRVQMFEDLSRDQSMWVEVYAECKKQIVAVTEAANSSIGKVKSKPKPNPFDYKGKQQADLVSTARPEAPQIVIRRDNIFKNPKPDFPKVVQVFQDKEATTSNQFSESVSELFKTFTELLGGYQTQMIQLLRLPIGAPFRQTIQRRCKRIVPEPLLTCNAIMALSFLVFHSIDEDRYGSVQRTIPEILDTLCQSMVALDELLRKPPVSWTDVKFNPDDIDEEMSDIVFIRSSAQTAFSRIVFRFEQWIEGMDLTPLVQREIRKLYS</sequence>
<proteinExistence type="inferred from homology"/>
<evidence type="ECO:0000256" key="2">
    <source>
        <dbReference type="ARBA" id="ARBA00004567"/>
    </source>
</evidence>
<reference evidence="15 17" key="1">
    <citation type="journal article" date="2016" name="PLoS ONE">
        <title>Sequence Assembly of Yarrowia lipolytica Strain W29/CLIB89 Shows Transposable Element Diversity.</title>
        <authorList>
            <person name="Magnan C."/>
            <person name="Yu J."/>
            <person name="Chang I."/>
            <person name="Jahn E."/>
            <person name="Kanomata Y."/>
            <person name="Wu J."/>
            <person name="Zeller M."/>
            <person name="Oakes M."/>
            <person name="Baldi P."/>
            <person name="Sandmeyer S."/>
        </authorList>
    </citation>
    <scope>NUCLEOTIDE SEQUENCE [LARGE SCALE GENOMIC DNA]</scope>
    <source>
        <strain evidence="15">CLIB89</strain>
        <strain evidence="17">CLIB89(W29)</strain>
    </source>
</reference>
<dbReference type="VEuPathDB" id="FungiDB:YALI0_F02409g"/>
<dbReference type="KEGG" id="yli:2908126"/>
<name>A0A1D8NLM9_YARLL</name>
<dbReference type="GO" id="GO:0005816">
    <property type="term" value="C:spindle pole body"/>
    <property type="evidence" value="ECO:0007669"/>
    <property type="project" value="TreeGrafter"/>
</dbReference>
<dbReference type="AlphaFoldDB" id="A0A1D8NLM9"/>
<keyword evidence="12" id="KW-0539">Nucleus</keyword>
<evidence type="ECO:0000313" key="18">
    <source>
        <dbReference type="Proteomes" id="UP000256601"/>
    </source>
</evidence>
<reference evidence="16 18" key="2">
    <citation type="submission" date="2018-07" db="EMBL/GenBank/DDBJ databases">
        <title>Draft Genome Assemblies for Five Robust Yarrowia lipolytica Strains Exhibiting High Lipid Production and Pentose Sugar Utilization and Sugar Alcohol Secretion from Undetoxified Lignocellulosic Biomass Hydrolysates.</title>
        <authorList>
            <consortium name="DOE Joint Genome Institute"/>
            <person name="Walker C."/>
            <person name="Ryu S."/>
            <person name="Na H."/>
            <person name="Zane M."/>
            <person name="LaButti K."/>
            <person name="Lipzen A."/>
            <person name="Haridas S."/>
            <person name="Barry K."/>
            <person name="Grigoriev I.V."/>
            <person name="Quarterman J."/>
            <person name="Slininger P."/>
            <person name="Dien B."/>
            <person name="Trinh C.T."/>
        </authorList>
    </citation>
    <scope>NUCLEOTIDE SEQUENCE [LARGE SCALE GENOMIC DNA]</scope>
    <source>
        <strain evidence="16 18">YB392</strain>
    </source>
</reference>
<keyword evidence="10" id="KW-0906">Nuclear pore complex</keyword>
<evidence type="ECO:0000256" key="5">
    <source>
        <dbReference type="ARBA" id="ARBA00022692"/>
    </source>
</evidence>
<dbReference type="PANTHER" id="PTHR13269:SF6">
    <property type="entry name" value="NUCLEOPORIN NDC1"/>
    <property type="match status" value="1"/>
</dbReference>
<evidence type="ECO:0000256" key="11">
    <source>
        <dbReference type="ARBA" id="ARBA00023136"/>
    </source>
</evidence>
<dbReference type="Proteomes" id="UP000256601">
    <property type="component" value="Unassembled WGS sequence"/>
</dbReference>
<evidence type="ECO:0000256" key="8">
    <source>
        <dbReference type="ARBA" id="ARBA00022989"/>
    </source>
</evidence>
<keyword evidence="5 14" id="KW-0812">Transmembrane</keyword>
<dbReference type="GO" id="GO:0070762">
    <property type="term" value="C:nuclear pore transmembrane ring"/>
    <property type="evidence" value="ECO:0007669"/>
    <property type="project" value="TreeGrafter"/>
</dbReference>
<gene>
    <name evidence="16" type="ORF">B0I71DRAFT_161890</name>
    <name evidence="15" type="ORF">YALI1_F03722g</name>
</gene>
<evidence type="ECO:0000256" key="9">
    <source>
        <dbReference type="ARBA" id="ARBA00023010"/>
    </source>
</evidence>
<dbReference type="GO" id="GO:0106166">
    <property type="term" value="F:spindle pole body-nuclear membrane anchor activity"/>
    <property type="evidence" value="ECO:0007669"/>
    <property type="project" value="TreeGrafter"/>
</dbReference>
<feature type="transmembrane region" description="Helical" evidence="14">
    <location>
        <begin position="110"/>
        <end position="133"/>
    </location>
</feature>
<dbReference type="GO" id="GO:0031965">
    <property type="term" value="C:nuclear membrane"/>
    <property type="evidence" value="ECO:0007669"/>
    <property type="project" value="UniProtKB-SubCell"/>
</dbReference>
<evidence type="ECO:0000256" key="12">
    <source>
        <dbReference type="ARBA" id="ARBA00023242"/>
    </source>
</evidence>
<dbReference type="GeneID" id="2908126"/>
<keyword evidence="9" id="KW-0811">Translocation</keyword>
<evidence type="ECO:0000256" key="3">
    <source>
        <dbReference type="ARBA" id="ARBA00005760"/>
    </source>
</evidence>
<keyword evidence="8 14" id="KW-1133">Transmembrane helix</keyword>
<evidence type="ECO:0000256" key="7">
    <source>
        <dbReference type="ARBA" id="ARBA00022927"/>
    </source>
</evidence>
<dbReference type="Pfam" id="PF09531">
    <property type="entry name" value="Ndc1_Nup"/>
    <property type="match status" value="1"/>
</dbReference>
<evidence type="ECO:0000256" key="14">
    <source>
        <dbReference type="SAM" id="Phobius"/>
    </source>
</evidence>
<dbReference type="VEuPathDB" id="FungiDB:YALI1_F03722g"/>
<evidence type="ECO:0000313" key="16">
    <source>
        <dbReference type="EMBL" id="RDW29193.1"/>
    </source>
</evidence>
<keyword evidence="7" id="KW-0653">Protein transport</keyword>
<evidence type="ECO:0000256" key="6">
    <source>
        <dbReference type="ARBA" id="ARBA00022816"/>
    </source>
</evidence>
<feature type="transmembrane region" description="Helical" evidence="14">
    <location>
        <begin position="64"/>
        <end position="86"/>
    </location>
</feature>
<feature type="transmembrane region" description="Helical" evidence="14">
    <location>
        <begin position="497"/>
        <end position="515"/>
    </location>
</feature>
<dbReference type="InterPro" id="IPR019049">
    <property type="entry name" value="Nucleoporin_prot_Ndc1/Nup"/>
</dbReference>
<feature type="transmembrane region" description="Helical" evidence="14">
    <location>
        <begin position="272"/>
        <end position="295"/>
    </location>
</feature>
<evidence type="ECO:0000256" key="13">
    <source>
        <dbReference type="SAM" id="MobiDB-lite"/>
    </source>
</evidence>
<keyword evidence="4" id="KW-0813">Transport</keyword>
<protein>
    <submittedName>
        <fullName evidence="16">Nucleoporin protein Ndc1-Nup</fullName>
    </submittedName>
</protein>
<evidence type="ECO:0000313" key="17">
    <source>
        <dbReference type="Proteomes" id="UP000182444"/>
    </source>
</evidence>
<dbReference type="GO" id="GO:0006999">
    <property type="term" value="P:nuclear pore organization"/>
    <property type="evidence" value="ECO:0007669"/>
    <property type="project" value="TreeGrafter"/>
</dbReference>
<evidence type="ECO:0000256" key="10">
    <source>
        <dbReference type="ARBA" id="ARBA00023132"/>
    </source>
</evidence>
<comment type="subcellular location">
    <subcellularLocation>
        <location evidence="1">Nucleus membrane</location>
        <topology evidence="1">Multi-pass membrane protein</topology>
    </subcellularLocation>
    <subcellularLocation>
        <location evidence="2">Nucleus</location>
        <location evidence="2">Nuclear pore complex</location>
    </subcellularLocation>
</comment>
<comment type="similarity">
    <text evidence="3">Belongs to the NDC1 family.</text>
</comment>
<keyword evidence="6" id="KW-0509">mRNA transport</keyword>
<dbReference type="GO" id="GO:0051028">
    <property type="term" value="P:mRNA transport"/>
    <property type="evidence" value="ECO:0007669"/>
    <property type="project" value="UniProtKB-KW"/>
</dbReference>
<dbReference type="eggNOG" id="ENOG502RZSR">
    <property type="taxonomic scope" value="Eukaryota"/>
</dbReference>
<accession>A0A1D8NLM9</accession>
<dbReference type="GO" id="GO:0015031">
    <property type="term" value="P:protein transport"/>
    <property type="evidence" value="ECO:0007669"/>
    <property type="project" value="UniProtKB-KW"/>
</dbReference>
<dbReference type="GO" id="GO:0070631">
    <property type="term" value="P:spindle pole body localization"/>
    <property type="evidence" value="ECO:0007669"/>
    <property type="project" value="TreeGrafter"/>
</dbReference>
<dbReference type="EMBL" id="CP017558">
    <property type="protein sequence ID" value="AOW06540.1"/>
    <property type="molecule type" value="Genomic_DNA"/>
</dbReference>
<evidence type="ECO:0000256" key="4">
    <source>
        <dbReference type="ARBA" id="ARBA00022448"/>
    </source>
</evidence>
<evidence type="ECO:0000256" key="1">
    <source>
        <dbReference type="ARBA" id="ARBA00004232"/>
    </source>
</evidence>
<dbReference type="Proteomes" id="UP000182444">
    <property type="component" value="Chromosome 1F"/>
</dbReference>
<organism evidence="15 17">
    <name type="scientific">Yarrowia lipolytica</name>
    <name type="common">Candida lipolytica</name>
    <dbReference type="NCBI Taxonomy" id="4952"/>
    <lineage>
        <taxon>Eukaryota</taxon>
        <taxon>Fungi</taxon>
        <taxon>Dikarya</taxon>
        <taxon>Ascomycota</taxon>
        <taxon>Saccharomycotina</taxon>
        <taxon>Dipodascomycetes</taxon>
        <taxon>Dipodascales</taxon>
        <taxon>Dipodascales incertae sedis</taxon>
        <taxon>Yarrowia</taxon>
    </lineage>
</organism>
<feature type="region of interest" description="Disordered" evidence="13">
    <location>
        <begin position="383"/>
        <end position="403"/>
    </location>
</feature>
<dbReference type="OMA" id="WQTANLF"/>
<feature type="transmembrane region" description="Helical" evidence="14">
    <location>
        <begin position="160"/>
        <end position="180"/>
    </location>
</feature>
<feature type="transmembrane region" description="Helical" evidence="14">
    <location>
        <begin position="209"/>
        <end position="228"/>
    </location>
</feature>